<name>A0A4R7ZEE1_9ACTN</name>
<dbReference type="PIRSF" id="PIRSF028177">
    <property type="entry name" value="Polyketide_synth_Omtfrase_TcmP"/>
    <property type="match status" value="1"/>
</dbReference>
<organism evidence="3 4">
    <name type="scientific">Kribbella kalugense</name>
    <dbReference type="NCBI Taxonomy" id="2512221"/>
    <lineage>
        <taxon>Bacteria</taxon>
        <taxon>Bacillati</taxon>
        <taxon>Actinomycetota</taxon>
        <taxon>Actinomycetes</taxon>
        <taxon>Propionibacteriales</taxon>
        <taxon>Kribbellaceae</taxon>
        <taxon>Kribbella</taxon>
    </lineage>
</organism>
<dbReference type="InterPro" id="IPR016874">
    <property type="entry name" value="TcmP-like"/>
</dbReference>
<dbReference type="Gene3D" id="3.40.50.150">
    <property type="entry name" value="Vaccinia Virus protein VP39"/>
    <property type="match status" value="1"/>
</dbReference>
<evidence type="ECO:0000313" key="3">
    <source>
        <dbReference type="EMBL" id="TDW15987.1"/>
    </source>
</evidence>
<keyword evidence="1 3" id="KW-0489">Methyltransferase</keyword>
<dbReference type="PANTHER" id="PTHR43619">
    <property type="entry name" value="S-ADENOSYL-L-METHIONINE-DEPENDENT METHYLTRANSFERASE YKTD-RELATED"/>
    <property type="match status" value="1"/>
</dbReference>
<keyword evidence="2 3" id="KW-0808">Transferase</keyword>
<dbReference type="SUPFAM" id="SSF53335">
    <property type="entry name" value="S-adenosyl-L-methionine-dependent methyltransferases"/>
    <property type="match status" value="1"/>
</dbReference>
<gene>
    <name evidence="3" type="ORF">EV650_7481</name>
</gene>
<dbReference type="GO" id="GO:0008168">
    <property type="term" value="F:methyltransferase activity"/>
    <property type="evidence" value="ECO:0007669"/>
    <property type="project" value="UniProtKB-KW"/>
</dbReference>
<dbReference type="Pfam" id="PF04072">
    <property type="entry name" value="LCM"/>
    <property type="match status" value="1"/>
</dbReference>
<sequence>MTITLPAFDQLENSLWLTLCGRALDNRRDHPLLGDELADQIVRTLDYDYRSLKISPSSAIYIAHRALKLDQISQDFVSRHPDAIGLDLGAGLDSRAHRIELPATADWYDVDFPEVVAARGQLVPVHPRAHDLAADLANPSWLDTIPSDRPAVVVADGLLAFFPLAEWSAILNRIIDHFPSGEIAFNGYSTFAVKAAKIFPIGKAVREIMRSEGFDDPRTPEQWNPKLELVKEILMTREPEVEQFPAGLRWANKLSAPSESLSRRGNVVLHYRF</sequence>
<dbReference type="PANTHER" id="PTHR43619:SF2">
    <property type="entry name" value="S-ADENOSYL-L-METHIONINE-DEPENDENT METHYLTRANSFERASES SUPERFAMILY PROTEIN"/>
    <property type="match status" value="1"/>
</dbReference>
<accession>A0A4R7ZEE1</accession>
<keyword evidence="4" id="KW-1185">Reference proteome</keyword>
<reference evidence="3 4" key="1">
    <citation type="submission" date="2019-03" db="EMBL/GenBank/DDBJ databases">
        <title>Genomic Encyclopedia of Type Strains, Phase III (KMG-III): the genomes of soil and plant-associated and newly described type strains.</title>
        <authorList>
            <person name="Whitman W."/>
        </authorList>
    </citation>
    <scope>NUCLEOTIDE SEQUENCE [LARGE SCALE GENOMIC DNA]</scope>
    <source>
        <strain evidence="3 4">VKM Ac-2570</strain>
    </source>
</reference>
<evidence type="ECO:0000313" key="4">
    <source>
        <dbReference type="Proteomes" id="UP000295447"/>
    </source>
</evidence>
<evidence type="ECO:0000256" key="1">
    <source>
        <dbReference type="ARBA" id="ARBA00022603"/>
    </source>
</evidence>
<dbReference type="Proteomes" id="UP000295447">
    <property type="component" value="Unassembled WGS sequence"/>
</dbReference>
<dbReference type="EMBL" id="SODF01000003">
    <property type="protein sequence ID" value="TDW15987.1"/>
    <property type="molecule type" value="Genomic_DNA"/>
</dbReference>
<dbReference type="InterPro" id="IPR007213">
    <property type="entry name" value="Ppm1/Ppm2/Tcmp"/>
</dbReference>
<protein>
    <submittedName>
        <fullName evidence="3">O-methyltransferase involved in polyketide biosynthesis</fullName>
    </submittedName>
</protein>
<dbReference type="AlphaFoldDB" id="A0A4R7ZEE1"/>
<evidence type="ECO:0000256" key="2">
    <source>
        <dbReference type="ARBA" id="ARBA00022679"/>
    </source>
</evidence>
<proteinExistence type="predicted"/>
<comment type="caution">
    <text evidence="3">The sequence shown here is derived from an EMBL/GenBank/DDBJ whole genome shotgun (WGS) entry which is preliminary data.</text>
</comment>
<dbReference type="RefSeq" id="WP_166678401.1">
    <property type="nucleotide sequence ID" value="NZ_SODF01000003.1"/>
</dbReference>
<dbReference type="InterPro" id="IPR029063">
    <property type="entry name" value="SAM-dependent_MTases_sf"/>
</dbReference>
<dbReference type="GO" id="GO:0032259">
    <property type="term" value="P:methylation"/>
    <property type="evidence" value="ECO:0007669"/>
    <property type="project" value="UniProtKB-KW"/>
</dbReference>